<dbReference type="Proteomes" id="UP000242254">
    <property type="component" value="Unassembled WGS sequence"/>
</dbReference>
<sequence>MFIIRDYKTGTNLMDATRNVKQFAIMKLMIINGHLRASYTHPMSSAISGLHRPETVPHV</sequence>
<organism evidence="1 2">
    <name type="scientific">Rhizopus microsporus ATCC 52813</name>
    <dbReference type="NCBI Taxonomy" id="1340429"/>
    <lineage>
        <taxon>Eukaryota</taxon>
        <taxon>Fungi</taxon>
        <taxon>Fungi incertae sedis</taxon>
        <taxon>Mucoromycota</taxon>
        <taxon>Mucoromycotina</taxon>
        <taxon>Mucoromycetes</taxon>
        <taxon>Mucorales</taxon>
        <taxon>Mucorineae</taxon>
        <taxon>Rhizopodaceae</taxon>
        <taxon>Rhizopus</taxon>
    </lineage>
</organism>
<protein>
    <submittedName>
        <fullName evidence="1">Uncharacterized protein</fullName>
    </submittedName>
</protein>
<dbReference type="RefSeq" id="XP_023467353.1">
    <property type="nucleotide sequence ID" value="XM_023612878.1"/>
</dbReference>
<evidence type="ECO:0000313" key="2">
    <source>
        <dbReference type="Proteomes" id="UP000242254"/>
    </source>
</evidence>
<reference evidence="1 2" key="1">
    <citation type="journal article" date="2016" name="Proc. Natl. Acad. Sci. U.S.A.">
        <title>Lipid metabolic changes in an early divergent fungus govern the establishment of a mutualistic symbiosis with endobacteria.</title>
        <authorList>
            <person name="Lastovetsky O.A."/>
            <person name="Gaspar M.L."/>
            <person name="Mondo S.J."/>
            <person name="LaButti K.M."/>
            <person name="Sandor L."/>
            <person name="Grigoriev I.V."/>
            <person name="Henry S.A."/>
            <person name="Pawlowska T.E."/>
        </authorList>
    </citation>
    <scope>NUCLEOTIDE SEQUENCE [LARGE SCALE GENOMIC DNA]</scope>
    <source>
        <strain evidence="1 2">ATCC 52813</strain>
    </source>
</reference>
<dbReference type="GeneID" id="35443867"/>
<dbReference type="EMBL" id="KZ303847">
    <property type="protein sequence ID" value="PHZ13645.1"/>
    <property type="molecule type" value="Genomic_DNA"/>
</dbReference>
<proteinExistence type="predicted"/>
<dbReference type="AlphaFoldDB" id="A0A2G4SY20"/>
<accession>A0A2G4SY20</accession>
<gene>
    <name evidence="1" type="ORF">RHIMIDRAFT_280060</name>
</gene>
<evidence type="ECO:0000313" key="1">
    <source>
        <dbReference type="EMBL" id="PHZ13645.1"/>
    </source>
</evidence>
<name>A0A2G4SY20_RHIZD</name>
<keyword evidence="2" id="KW-1185">Reference proteome</keyword>